<evidence type="ECO:0000313" key="3">
    <source>
        <dbReference type="Proteomes" id="UP000275408"/>
    </source>
</evidence>
<comment type="caution">
    <text evidence="2">The sequence shown here is derived from an EMBL/GenBank/DDBJ whole genome shotgun (WGS) entry which is preliminary data.</text>
</comment>
<dbReference type="EMBL" id="RCHS01002445">
    <property type="protein sequence ID" value="RMX47316.1"/>
    <property type="molecule type" value="Genomic_DNA"/>
</dbReference>
<dbReference type="Proteomes" id="UP000275408">
    <property type="component" value="Unassembled WGS sequence"/>
</dbReference>
<feature type="transmembrane region" description="Helical" evidence="1">
    <location>
        <begin position="48"/>
        <end position="68"/>
    </location>
</feature>
<accession>A0A3M6U0Z7</accession>
<gene>
    <name evidence="2" type="ORF">pdam_00012658</name>
</gene>
<keyword evidence="1" id="KW-0812">Transmembrane</keyword>
<protein>
    <recommendedName>
        <fullName evidence="4">Vesicular, overexpressed in cancer, prosurvival protein 1</fullName>
    </recommendedName>
</protein>
<dbReference type="AlphaFoldDB" id="A0A3M6U0Z7"/>
<evidence type="ECO:0000256" key="1">
    <source>
        <dbReference type="SAM" id="Phobius"/>
    </source>
</evidence>
<reference evidence="2 3" key="1">
    <citation type="journal article" date="2018" name="Sci. Rep.">
        <title>Comparative analysis of the Pocillopora damicornis genome highlights role of immune system in coral evolution.</title>
        <authorList>
            <person name="Cunning R."/>
            <person name="Bay R.A."/>
            <person name="Gillette P."/>
            <person name="Baker A.C."/>
            <person name="Traylor-Knowles N."/>
        </authorList>
    </citation>
    <scope>NUCLEOTIDE SEQUENCE [LARGE SCALE GENOMIC DNA]</scope>
    <source>
        <strain evidence="2">RSMAS</strain>
        <tissue evidence="2">Whole animal</tissue>
    </source>
</reference>
<evidence type="ECO:0000313" key="2">
    <source>
        <dbReference type="EMBL" id="RMX47316.1"/>
    </source>
</evidence>
<organism evidence="2 3">
    <name type="scientific">Pocillopora damicornis</name>
    <name type="common">Cauliflower coral</name>
    <name type="synonym">Millepora damicornis</name>
    <dbReference type="NCBI Taxonomy" id="46731"/>
    <lineage>
        <taxon>Eukaryota</taxon>
        <taxon>Metazoa</taxon>
        <taxon>Cnidaria</taxon>
        <taxon>Anthozoa</taxon>
        <taxon>Hexacorallia</taxon>
        <taxon>Scleractinia</taxon>
        <taxon>Astrocoeniina</taxon>
        <taxon>Pocilloporidae</taxon>
        <taxon>Pocillopora</taxon>
    </lineage>
</organism>
<evidence type="ECO:0008006" key="4">
    <source>
        <dbReference type="Google" id="ProtNLM"/>
    </source>
</evidence>
<name>A0A3M6U0Z7_POCDA</name>
<keyword evidence="3" id="KW-1185">Reference proteome</keyword>
<proteinExistence type="predicted"/>
<keyword evidence="1" id="KW-1133">Transmembrane helix</keyword>
<sequence length="157" mass="18050">MILYQSNGLRCSYSRYRGGRYTTTYYSCANNEYCCGSRSCCTYVYTRWYLWTGIVATFVISFIIWWYYRYRYRRAHQVVVAQVRPSQAVHTTVTESVMRVPAAYPVYPPPGQATFMPGTGNTQYTAYPPQVYAYQDPPPPYTSAPMVKQGAFVSTSS</sequence>
<keyword evidence="1" id="KW-0472">Membrane</keyword>
<dbReference type="OrthoDB" id="5982713at2759"/>